<dbReference type="EMBL" id="VYKK01000030">
    <property type="protein sequence ID" value="KAA8997191.1"/>
    <property type="molecule type" value="Genomic_DNA"/>
</dbReference>
<keyword evidence="3" id="KW-0251">Elongation factor</keyword>
<dbReference type="Gene3D" id="1.20.1280.250">
    <property type="match status" value="1"/>
</dbReference>
<protein>
    <submittedName>
        <fullName evidence="3">Elongation factor G-binding protein</fullName>
    </submittedName>
</protein>
<sequence>MSMTFIRNHQMNVIQKQADFVLKTLRSVADRGVIETVRHSAAASIFEQFPDLTEERREMLGRLTSLQTAEEFQEYLSGLEPYREPMPPITPKQLQKLFPKHKKLKLPDLEAVDFRELTYLSWTDIATNRLFIVYPLEGQYIGIEGRLTPVNKKGYCVFCNRNHELAFFSVHTRAVHASPDHFSIFGHYICLDNRECNRSITGTEALEKFIRTVRR</sequence>
<dbReference type="AlphaFoldDB" id="A0A5J5FWF8"/>
<dbReference type="InterPro" id="IPR010841">
    <property type="entry name" value="EF-G-binding_N"/>
</dbReference>
<dbReference type="OrthoDB" id="1891078at2"/>
<evidence type="ECO:0000313" key="3">
    <source>
        <dbReference type="EMBL" id="KAA8997191.1"/>
    </source>
</evidence>
<evidence type="ECO:0000313" key="4">
    <source>
        <dbReference type="Proteomes" id="UP000367750"/>
    </source>
</evidence>
<proteinExistence type="predicted"/>
<dbReference type="InterPro" id="IPR032330">
    <property type="entry name" value="EF-G-binding_C"/>
</dbReference>
<dbReference type="GO" id="GO:0003746">
    <property type="term" value="F:translation elongation factor activity"/>
    <property type="evidence" value="ECO:0007669"/>
    <property type="project" value="UniProtKB-KW"/>
</dbReference>
<keyword evidence="4" id="KW-1185">Reference proteome</keyword>
<accession>A0A5J5FWF8</accession>
<feature type="domain" description="Elongation factor G-binding protein N-terminal" evidence="1">
    <location>
        <begin position="5"/>
        <end position="87"/>
    </location>
</feature>
<keyword evidence="3" id="KW-0648">Protein biosynthesis</keyword>
<evidence type="ECO:0000259" key="1">
    <source>
        <dbReference type="Pfam" id="PF07299"/>
    </source>
</evidence>
<gene>
    <name evidence="3" type="ORF">F4V43_18025</name>
</gene>
<organism evidence="3 4">
    <name type="scientific">Paenibacillus spiritus</name>
    <dbReference type="NCBI Taxonomy" id="2496557"/>
    <lineage>
        <taxon>Bacteria</taxon>
        <taxon>Bacillati</taxon>
        <taxon>Bacillota</taxon>
        <taxon>Bacilli</taxon>
        <taxon>Bacillales</taxon>
        <taxon>Paenibacillaceae</taxon>
        <taxon>Paenibacillus</taxon>
    </lineage>
</organism>
<dbReference type="Proteomes" id="UP000367750">
    <property type="component" value="Unassembled WGS sequence"/>
</dbReference>
<feature type="domain" description="Elongation factor G-binding protein C-terminal treble-clef zinc-finger" evidence="2">
    <location>
        <begin position="101"/>
        <end position="205"/>
    </location>
</feature>
<evidence type="ECO:0000259" key="2">
    <source>
        <dbReference type="Pfam" id="PF16571"/>
    </source>
</evidence>
<dbReference type="RefSeq" id="WP_150459656.1">
    <property type="nucleotide sequence ID" value="NZ_VYKK01000030.1"/>
</dbReference>
<dbReference type="InterPro" id="IPR038344">
    <property type="entry name" value="EF-G_N_sf"/>
</dbReference>
<dbReference type="Pfam" id="PF07299">
    <property type="entry name" value="EF-G-binding_N"/>
    <property type="match status" value="1"/>
</dbReference>
<comment type="caution">
    <text evidence="3">The sequence shown here is derived from an EMBL/GenBank/DDBJ whole genome shotgun (WGS) entry which is preliminary data.</text>
</comment>
<reference evidence="3 4" key="1">
    <citation type="submission" date="2019-09" db="EMBL/GenBank/DDBJ databases">
        <title>Bacillus ochoae sp. nov., Paenibacillus whitsoniae sp. nov., Paenibacillus spiritus sp. nov. Isolated from the Mars Exploration Rover during spacecraft assembly.</title>
        <authorList>
            <person name="Seuylemezian A."/>
            <person name="Vaishampayan P."/>
        </authorList>
    </citation>
    <scope>NUCLEOTIDE SEQUENCE [LARGE SCALE GENOMIC DNA]</scope>
    <source>
        <strain evidence="3 4">MER_111</strain>
    </source>
</reference>
<dbReference type="CDD" id="cd16342">
    <property type="entry name" value="FusC_FusB"/>
    <property type="match status" value="1"/>
</dbReference>
<name>A0A5J5FWF8_9BACL</name>
<dbReference type="Pfam" id="PF16571">
    <property type="entry name" value="FBP_C"/>
    <property type="match status" value="1"/>
</dbReference>